<evidence type="ECO:0000313" key="2">
    <source>
        <dbReference type="Proteomes" id="UP001415857"/>
    </source>
</evidence>
<comment type="caution">
    <text evidence="1">The sequence shown here is derived from an EMBL/GenBank/DDBJ whole genome shotgun (WGS) entry which is preliminary data.</text>
</comment>
<accession>A0AAP0N898</accession>
<proteinExistence type="predicted"/>
<name>A0AAP0N898_LIQFO</name>
<reference evidence="1 2" key="1">
    <citation type="journal article" date="2024" name="Plant J.">
        <title>Genome sequences and population genomics reveal climatic adaptation and genomic divergence between two closely related sweetgum species.</title>
        <authorList>
            <person name="Xu W.Q."/>
            <person name="Ren C.Q."/>
            <person name="Zhang X.Y."/>
            <person name="Comes H.P."/>
            <person name="Liu X.H."/>
            <person name="Li Y.G."/>
            <person name="Kettle C.J."/>
            <person name="Jalonen R."/>
            <person name="Gaisberger H."/>
            <person name="Ma Y.Z."/>
            <person name="Qiu Y.X."/>
        </authorList>
    </citation>
    <scope>NUCLEOTIDE SEQUENCE [LARGE SCALE GENOMIC DNA]</scope>
    <source>
        <strain evidence="1">Hangzhou</strain>
    </source>
</reference>
<dbReference type="PANTHER" id="PTHR34427:SF5">
    <property type="entry name" value="DUF4283 DOMAIN-CONTAINING PROTEIN"/>
    <property type="match status" value="1"/>
</dbReference>
<protein>
    <recommendedName>
        <fullName evidence="3">DUF4283 domain-containing protein</fullName>
    </recommendedName>
</protein>
<organism evidence="1 2">
    <name type="scientific">Liquidambar formosana</name>
    <name type="common">Formosan gum</name>
    <dbReference type="NCBI Taxonomy" id="63359"/>
    <lineage>
        <taxon>Eukaryota</taxon>
        <taxon>Viridiplantae</taxon>
        <taxon>Streptophyta</taxon>
        <taxon>Embryophyta</taxon>
        <taxon>Tracheophyta</taxon>
        <taxon>Spermatophyta</taxon>
        <taxon>Magnoliopsida</taxon>
        <taxon>eudicotyledons</taxon>
        <taxon>Gunneridae</taxon>
        <taxon>Pentapetalae</taxon>
        <taxon>Saxifragales</taxon>
        <taxon>Altingiaceae</taxon>
        <taxon>Liquidambar</taxon>
    </lineage>
</organism>
<evidence type="ECO:0008006" key="3">
    <source>
        <dbReference type="Google" id="ProtNLM"/>
    </source>
</evidence>
<dbReference type="Proteomes" id="UP001415857">
    <property type="component" value="Unassembled WGS sequence"/>
</dbReference>
<evidence type="ECO:0000313" key="1">
    <source>
        <dbReference type="EMBL" id="KAK9266419.1"/>
    </source>
</evidence>
<dbReference type="AlphaFoldDB" id="A0AAP0N898"/>
<keyword evidence="2" id="KW-1185">Reference proteome</keyword>
<dbReference type="EMBL" id="JBBPBK010000150">
    <property type="protein sequence ID" value="KAK9266419.1"/>
    <property type="molecule type" value="Genomic_DNA"/>
</dbReference>
<sequence>MAEDELIPEHIVKHQNNVLETIQAVEVDDSWLKRCAFGTMHHISCLQSLQETFLREGVFYITVRFLGSLTVLLEFQYEESMLCYFENNWLSQWLGDIKPWRPNLFAQERLAWLSVVGVPLHAWLGPNFKTISERFGVVISVDSNTGSRKKLDRGRILVSTKFLEPNSKELILEVNGENFHITIKEESGVNFSMINIHNRKTTDHKSDCSVIGGASPTTDVN</sequence>
<gene>
    <name evidence="1" type="ORF">L1049_012439</name>
</gene>
<dbReference type="PANTHER" id="PTHR34427">
    <property type="entry name" value="DUF4283 DOMAIN PROTEIN"/>
    <property type="match status" value="1"/>
</dbReference>